<evidence type="ECO:0000256" key="5">
    <source>
        <dbReference type="ARBA" id="ARBA00022741"/>
    </source>
</evidence>
<evidence type="ECO:0000313" key="12">
    <source>
        <dbReference type="EMBL" id="RXI00113.1"/>
    </source>
</evidence>
<dbReference type="AlphaFoldDB" id="A0A498K2X4"/>
<dbReference type="PANTHER" id="PTHR44329:SF41">
    <property type="entry name" value="OS12G0163800 PROTEIN"/>
    <property type="match status" value="1"/>
</dbReference>
<evidence type="ECO:0000256" key="1">
    <source>
        <dbReference type="ARBA" id="ARBA00010507"/>
    </source>
</evidence>
<comment type="similarity">
    <text evidence="1">Belongs to the protein kinase superfamily. TKL Ser/Thr protein kinase family. RAF subfamily.</text>
</comment>
<organism evidence="12 13">
    <name type="scientific">Malus domestica</name>
    <name type="common">Apple</name>
    <name type="synonym">Pyrus malus</name>
    <dbReference type="NCBI Taxonomy" id="3750"/>
    <lineage>
        <taxon>Eukaryota</taxon>
        <taxon>Viridiplantae</taxon>
        <taxon>Streptophyta</taxon>
        <taxon>Embryophyta</taxon>
        <taxon>Tracheophyta</taxon>
        <taxon>Spermatophyta</taxon>
        <taxon>Magnoliopsida</taxon>
        <taxon>eudicotyledons</taxon>
        <taxon>Gunneridae</taxon>
        <taxon>Pentapetalae</taxon>
        <taxon>rosids</taxon>
        <taxon>fabids</taxon>
        <taxon>Rosales</taxon>
        <taxon>Rosaceae</taxon>
        <taxon>Amygdaloideae</taxon>
        <taxon>Maleae</taxon>
        <taxon>Malus</taxon>
    </lineage>
</organism>
<dbReference type="FunFam" id="3.30.200.20:FF:000060">
    <property type="entry name" value="Serine/threonine-protein kinase isoform 1"/>
    <property type="match status" value="1"/>
</dbReference>
<dbReference type="Proteomes" id="UP000290289">
    <property type="component" value="Chromosome 5"/>
</dbReference>
<dbReference type="SMART" id="SM00220">
    <property type="entry name" value="S_TKc"/>
    <property type="match status" value="1"/>
</dbReference>
<dbReference type="EMBL" id="RDQH01000331">
    <property type="protein sequence ID" value="RXI00113.1"/>
    <property type="molecule type" value="Genomic_DNA"/>
</dbReference>
<dbReference type="PRINTS" id="PR00109">
    <property type="entry name" value="TYRKINASE"/>
</dbReference>
<evidence type="ECO:0000259" key="11">
    <source>
        <dbReference type="PROSITE" id="PS51671"/>
    </source>
</evidence>
<dbReference type="InterPro" id="IPR051681">
    <property type="entry name" value="Ser/Thr_Kinases-Pseudokinases"/>
</dbReference>
<keyword evidence="5" id="KW-0547">Nucleotide-binding</keyword>
<evidence type="ECO:0000256" key="8">
    <source>
        <dbReference type="ARBA" id="ARBA00047899"/>
    </source>
</evidence>
<sequence>MDLTEGVGESSSPPRSFVGFSNYDVRNDVYNRLVESGHEDALTLPEFRGHLDAHFNRLPASYGLDVNLDRVEDVLLHQKLLALAKDPEKRPVYHVRFMENTSTRTDDDDDDVQQFTSIASTQRPSCDETNEGAALSHGTRNCAVDFEPCSRLGDLNLDVRKNAMDMDGRHLTECSPTRQDIPHVPIHEVIFSTIDRPKLLSQLSSLLSDLGLNIREAHVFSTTDGYSLDVFVVDGWPVEDADGLYEAMEKAIARSEGSWSRSSHSHSAVEKALSVKQKLGNWEIDRRLLKIGDRIASGSCGDLYRGIYLGQDVAIKILRSEHLNDALEDEFAQEVAILREVHHSNVVRFIGACTKSPHLCIVTEYMPGGSLYDYLHKNHNILKLSELLKFAIDICKGMEYLHQNNIIHRDLKTANLLMDTNNVVKVADFGVARFQNQEGVMTAETGTYRWMAPEVINHQPYDQKADVFSFAIVLWELVTAKVPYDTLTPLQAALGVRQGLRPEIPSNGHPKLLELMQRCWDSFPSNRPSFSDITAQLESLLQEVQRLHCTLEEKRKLQRLPNTVSIVRDDLISYVL</sequence>
<dbReference type="PROSITE" id="PS51671">
    <property type="entry name" value="ACT"/>
    <property type="match status" value="1"/>
</dbReference>
<dbReference type="PROSITE" id="PS00108">
    <property type="entry name" value="PROTEIN_KINASE_ST"/>
    <property type="match status" value="1"/>
</dbReference>
<evidence type="ECO:0000259" key="10">
    <source>
        <dbReference type="PROSITE" id="PS50011"/>
    </source>
</evidence>
<evidence type="ECO:0000256" key="9">
    <source>
        <dbReference type="ARBA" id="ARBA00048679"/>
    </source>
</evidence>
<comment type="caution">
    <text evidence="12">The sequence shown here is derived from an EMBL/GenBank/DDBJ whole genome shotgun (WGS) entry which is preliminary data.</text>
</comment>
<dbReference type="PROSITE" id="PS50011">
    <property type="entry name" value="PROTEIN_KINASE_DOM"/>
    <property type="match status" value="1"/>
</dbReference>
<gene>
    <name evidence="12" type="ORF">DVH24_030603</name>
</gene>
<dbReference type="EC" id="2.7.11.1" evidence="2"/>
<evidence type="ECO:0000256" key="2">
    <source>
        <dbReference type="ARBA" id="ARBA00012513"/>
    </source>
</evidence>
<feature type="domain" description="ACT" evidence="11">
    <location>
        <begin position="188"/>
        <end position="262"/>
    </location>
</feature>
<dbReference type="Pfam" id="PF01842">
    <property type="entry name" value="ACT"/>
    <property type="match status" value="1"/>
</dbReference>
<reference evidence="12 13" key="1">
    <citation type="submission" date="2018-10" db="EMBL/GenBank/DDBJ databases">
        <title>A high-quality apple genome assembly.</title>
        <authorList>
            <person name="Hu J."/>
        </authorList>
    </citation>
    <scope>NUCLEOTIDE SEQUENCE [LARGE SCALE GENOMIC DNA]</scope>
    <source>
        <strain evidence="13">cv. HFTH1</strain>
        <tissue evidence="12">Young leaf</tissue>
    </source>
</reference>
<keyword evidence="3" id="KW-0723">Serine/threonine-protein kinase</keyword>
<evidence type="ECO:0000256" key="7">
    <source>
        <dbReference type="ARBA" id="ARBA00022840"/>
    </source>
</evidence>
<keyword evidence="7" id="KW-0067">ATP-binding</keyword>
<dbReference type="InterPro" id="IPR045865">
    <property type="entry name" value="ACT-like_dom_sf"/>
</dbReference>
<comment type="catalytic activity">
    <reaction evidence="8">
        <text>L-threonyl-[protein] + ATP = O-phospho-L-threonyl-[protein] + ADP + H(+)</text>
        <dbReference type="Rhea" id="RHEA:46608"/>
        <dbReference type="Rhea" id="RHEA-COMP:11060"/>
        <dbReference type="Rhea" id="RHEA-COMP:11605"/>
        <dbReference type="ChEBI" id="CHEBI:15378"/>
        <dbReference type="ChEBI" id="CHEBI:30013"/>
        <dbReference type="ChEBI" id="CHEBI:30616"/>
        <dbReference type="ChEBI" id="CHEBI:61977"/>
        <dbReference type="ChEBI" id="CHEBI:456216"/>
        <dbReference type="EC" id="2.7.11.1"/>
    </reaction>
</comment>
<evidence type="ECO:0000313" key="13">
    <source>
        <dbReference type="Proteomes" id="UP000290289"/>
    </source>
</evidence>
<dbReference type="GO" id="GO:0005524">
    <property type="term" value="F:ATP binding"/>
    <property type="evidence" value="ECO:0007669"/>
    <property type="project" value="UniProtKB-KW"/>
</dbReference>
<dbReference type="GO" id="GO:0004674">
    <property type="term" value="F:protein serine/threonine kinase activity"/>
    <property type="evidence" value="ECO:0007669"/>
    <property type="project" value="UniProtKB-KW"/>
</dbReference>
<dbReference type="CDD" id="cd13999">
    <property type="entry name" value="STKc_MAP3K-like"/>
    <property type="match status" value="1"/>
</dbReference>
<keyword evidence="6" id="KW-0418">Kinase</keyword>
<keyword evidence="4" id="KW-0808">Transferase</keyword>
<dbReference type="InterPro" id="IPR001245">
    <property type="entry name" value="Ser-Thr/Tyr_kinase_cat_dom"/>
</dbReference>
<accession>A0A498K2X4</accession>
<dbReference type="InterPro" id="IPR008271">
    <property type="entry name" value="Ser/Thr_kinase_AS"/>
</dbReference>
<evidence type="ECO:0000256" key="6">
    <source>
        <dbReference type="ARBA" id="ARBA00022777"/>
    </source>
</evidence>
<dbReference type="InterPro" id="IPR000719">
    <property type="entry name" value="Prot_kinase_dom"/>
</dbReference>
<protein>
    <recommendedName>
        <fullName evidence="2">non-specific serine/threonine protein kinase</fullName>
        <ecNumber evidence="2">2.7.11.1</ecNumber>
    </recommendedName>
</protein>
<dbReference type="Gene3D" id="1.10.510.10">
    <property type="entry name" value="Transferase(Phosphotransferase) domain 1"/>
    <property type="match status" value="1"/>
</dbReference>
<dbReference type="SUPFAM" id="SSF56112">
    <property type="entry name" value="Protein kinase-like (PK-like)"/>
    <property type="match status" value="1"/>
</dbReference>
<evidence type="ECO:0000256" key="3">
    <source>
        <dbReference type="ARBA" id="ARBA00022527"/>
    </source>
</evidence>
<evidence type="ECO:0000256" key="4">
    <source>
        <dbReference type="ARBA" id="ARBA00022679"/>
    </source>
</evidence>
<dbReference type="STRING" id="3750.A0A498K2X4"/>
<dbReference type="InterPro" id="IPR011009">
    <property type="entry name" value="Kinase-like_dom_sf"/>
</dbReference>
<dbReference type="SUPFAM" id="SSF55021">
    <property type="entry name" value="ACT-like"/>
    <property type="match status" value="1"/>
</dbReference>
<name>A0A498K2X4_MALDO</name>
<dbReference type="InterPro" id="IPR002912">
    <property type="entry name" value="ACT_dom"/>
</dbReference>
<dbReference type="Pfam" id="PF07714">
    <property type="entry name" value="PK_Tyr_Ser-Thr"/>
    <property type="match status" value="1"/>
</dbReference>
<feature type="domain" description="Protein kinase" evidence="10">
    <location>
        <begin position="289"/>
        <end position="541"/>
    </location>
</feature>
<dbReference type="PANTHER" id="PTHR44329">
    <property type="entry name" value="SERINE/THREONINE-PROTEIN KINASE TNNI3K-RELATED"/>
    <property type="match status" value="1"/>
</dbReference>
<comment type="catalytic activity">
    <reaction evidence="9">
        <text>L-seryl-[protein] + ATP = O-phospho-L-seryl-[protein] + ADP + H(+)</text>
        <dbReference type="Rhea" id="RHEA:17989"/>
        <dbReference type="Rhea" id="RHEA-COMP:9863"/>
        <dbReference type="Rhea" id="RHEA-COMP:11604"/>
        <dbReference type="ChEBI" id="CHEBI:15378"/>
        <dbReference type="ChEBI" id="CHEBI:29999"/>
        <dbReference type="ChEBI" id="CHEBI:30616"/>
        <dbReference type="ChEBI" id="CHEBI:83421"/>
        <dbReference type="ChEBI" id="CHEBI:456216"/>
        <dbReference type="EC" id="2.7.11.1"/>
    </reaction>
</comment>
<keyword evidence="13" id="KW-1185">Reference proteome</keyword>
<dbReference type="Gene3D" id="3.30.200.20">
    <property type="entry name" value="Phosphorylase Kinase, domain 1"/>
    <property type="match status" value="1"/>
</dbReference>
<proteinExistence type="inferred from homology"/>